<evidence type="ECO:0000256" key="7">
    <source>
        <dbReference type="SAM" id="SignalP"/>
    </source>
</evidence>
<dbReference type="EMBL" id="KB201890">
    <property type="protein sequence ID" value="ESO94039.1"/>
    <property type="molecule type" value="Genomic_DNA"/>
</dbReference>
<feature type="signal peptide" evidence="7">
    <location>
        <begin position="1"/>
        <end position="18"/>
    </location>
</feature>
<dbReference type="InterPro" id="IPR000917">
    <property type="entry name" value="Sulfatase_N"/>
</dbReference>
<dbReference type="Pfam" id="PF00884">
    <property type="entry name" value="Sulfatase"/>
    <property type="match status" value="1"/>
</dbReference>
<comment type="similarity">
    <text evidence="2">Belongs to the sulfatase family.</text>
</comment>
<evidence type="ECO:0000256" key="5">
    <source>
        <dbReference type="ARBA" id="ARBA00022801"/>
    </source>
</evidence>
<dbReference type="PANTHER" id="PTHR45953:SF1">
    <property type="entry name" value="IDURONATE 2-SULFATASE"/>
    <property type="match status" value="1"/>
</dbReference>
<keyword evidence="6" id="KW-0106">Calcium</keyword>
<feature type="domain" description="Sulfatase N-terminal" evidence="8">
    <location>
        <begin position="20"/>
        <end position="375"/>
    </location>
</feature>
<name>V4BY56_LOTGI</name>
<evidence type="ECO:0000256" key="6">
    <source>
        <dbReference type="ARBA" id="ARBA00022837"/>
    </source>
</evidence>
<dbReference type="InterPro" id="IPR024607">
    <property type="entry name" value="Sulfatase_CS"/>
</dbReference>
<organism evidence="9 10">
    <name type="scientific">Lottia gigantea</name>
    <name type="common">Giant owl limpet</name>
    <dbReference type="NCBI Taxonomy" id="225164"/>
    <lineage>
        <taxon>Eukaryota</taxon>
        <taxon>Metazoa</taxon>
        <taxon>Spiralia</taxon>
        <taxon>Lophotrochozoa</taxon>
        <taxon>Mollusca</taxon>
        <taxon>Gastropoda</taxon>
        <taxon>Patellogastropoda</taxon>
        <taxon>Lottioidea</taxon>
        <taxon>Lottiidae</taxon>
        <taxon>Lottia</taxon>
    </lineage>
</organism>
<evidence type="ECO:0000259" key="8">
    <source>
        <dbReference type="Pfam" id="PF00884"/>
    </source>
</evidence>
<evidence type="ECO:0000313" key="9">
    <source>
        <dbReference type="EMBL" id="ESO94039.1"/>
    </source>
</evidence>
<dbReference type="AlphaFoldDB" id="V4BY56"/>
<evidence type="ECO:0000256" key="1">
    <source>
        <dbReference type="ARBA" id="ARBA00001913"/>
    </source>
</evidence>
<evidence type="ECO:0000256" key="3">
    <source>
        <dbReference type="ARBA" id="ARBA00022723"/>
    </source>
</evidence>
<dbReference type="GO" id="GO:0005737">
    <property type="term" value="C:cytoplasm"/>
    <property type="evidence" value="ECO:0007669"/>
    <property type="project" value="TreeGrafter"/>
</dbReference>
<accession>V4BY56</accession>
<dbReference type="HOGENOM" id="CLU_006332_9_0_1"/>
<keyword evidence="4 7" id="KW-0732">Signal</keyword>
<comment type="cofactor">
    <cofactor evidence="1">
        <name>Ca(2+)</name>
        <dbReference type="ChEBI" id="CHEBI:29108"/>
    </cofactor>
</comment>
<protein>
    <recommendedName>
        <fullName evidence="8">Sulfatase N-terminal domain-containing protein</fullName>
    </recommendedName>
</protein>
<dbReference type="Proteomes" id="UP000030746">
    <property type="component" value="Unassembled WGS sequence"/>
</dbReference>
<proteinExistence type="inferred from homology"/>
<gene>
    <name evidence="9" type="ORF">LOTGIDRAFT_153520</name>
</gene>
<evidence type="ECO:0000313" key="10">
    <source>
        <dbReference type="Proteomes" id="UP000030746"/>
    </source>
</evidence>
<dbReference type="Gene3D" id="3.40.720.10">
    <property type="entry name" value="Alkaline Phosphatase, subunit A"/>
    <property type="match status" value="1"/>
</dbReference>
<dbReference type="GO" id="GO:0046872">
    <property type="term" value="F:metal ion binding"/>
    <property type="evidence" value="ECO:0007669"/>
    <property type="project" value="UniProtKB-KW"/>
</dbReference>
<dbReference type="OrthoDB" id="186522at2759"/>
<keyword evidence="10" id="KW-1185">Reference proteome</keyword>
<dbReference type="STRING" id="225164.V4BY56"/>
<dbReference type="InterPro" id="IPR017850">
    <property type="entry name" value="Alkaline_phosphatase_core_sf"/>
</dbReference>
<evidence type="ECO:0000256" key="4">
    <source>
        <dbReference type="ARBA" id="ARBA00022729"/>
    </source>
</evidence>
<dbReference type="KEGG" id="lgi:LOTGIDRAFT_153520"/>
<keyword evidence="3" id="KW-0479">Metal-binding</keyword>
<dbReference type="CTD" id="20236001"/>
<keyword evidence="5" id="KW-0378">Hydrolase</keyword>
<feature type="chain" id="PRO_5004719803" description="Sulfatase N-terminal domain-containing protein" evidence="7">
    <location>
        <begin position="19"/>
        <end position="499"/>
    </location>
</feature>
<dbReference type="OMA" id="KVSHHPG"/>
<dbReference type="PANTHER" id="PTHR45953">
    <property type="entry name" value="IDURONATE 2-SULFATASE"/>
    <property type="match status" value="1"/>
</dbReference>
<sequence length="499" mass="56768">MWPSKVFLFFCLIPIIQNRKNVLFLVSDDMRPELAAYYGQDFPTPIHPQIHSPNLDALASKSILLKRAYVQQAVCSPSRTSLLTGRRPDTTHVYDLVKYFRDVGGNFTTLPEYFKLNGYTVAGMGKIFHPGKASGYDDPSSWNVPYFHASNQARYTTKQKSWRAVPTSEYVAYPLPDRQIADNAITTLRTVAPPALSGDKNFFVAVGFHKPHLPFLFEEDFLNLYPRENIRLPDNGYAPVDMPSVAWFSYGGLRSFHDIAKLNASGNINTSLPNDTIIDLRRAYYSALSYTDFQVGRVIAELENLGLGNNTIVSFWADHGWQLGEHGEWCKQTNFEDAVHAPMMIHIPGLTDKGVVTEQLTEFVDLYPTLVEAAGLPVLDLCPEDSTKVALCREGTSLMPLILNPSIEFKRAVFSQYPRSTDGHNVMGYTMRTDRYRYTEWPEFTGSPDYKPLWGNVFGIELYDHNVDPEENHNRAYDLKYSAVRQRLTKQLHDGWRHN</sequence>
<dbReference type="GeneID" id="20236001"/>
<evidence type="ECO:0000256" key="2">
    <source>
        <dbReference type="ARBA" id="ARBA00008779"/>
    </source>
</evidence>
<dbReference type="SUPFAM" id="SSF53649">
    <property type="entry name" value="Alkaline phosphatase-like"/>
    <property type="match status" value="1"/>
</dbReference>
<reference evidence="9 10" key="1">
    <citation type="journal article" date="2013" name="Nature">
        <title>Insights into bilaterian evolution from three spiralian genomes.</title>
        <authorList>
            <person name="Simakov O."/>
            <person name="Marletaz F."/>
            <person name="Cho S.J."/>
            <person name="Edsinger-Gonzales E."/>
            <person name="Havlak P."/>
            <person name="Hellsten U."/>
            <person name="Kuo D.H."/>
            <person name="Larsson T."/>
            <person name="Lv J."/>
            <person name="Arendt D."/>
            <person name="Savage R."/>
            <person name="Osoegawa K."/>
            <person name="de Jong P."/>
            <person name="Grimwood J."/>
            <person name="Chapman J.A."/>
            <person name="Shapiro H."/>
            <person name="Aerts A."/>
            <person name="Otillar R.P."/>
            <person name="Terry A.Y."/>
            <person name="Boore J.L."/>
            <person name="Grigoriev I.V."/>
            <person name="Lindberg D.R."/>
            <person name="Seaver E.C."/>
            <person name="Weisblat D.A."/>
            <person name="Putnam N.H."/>
            <person name="Rokhsar D.S."/>
        </authorList>
    </citation>
    <scope>NUCLEOTIDE SEQUENCE [LARGE SCALE GENOMIC DNA]</scope>
</reference>
<dbReference type="InterPro" id="IPR035874">
    <property type="entry name" value="IDS"/>
</dbReference>
<dbReference type="GO" id="GO:0004423">
    <property type="term" value="F:iduronate-2-sulfatase activity"/>
    <property type="evidence" value="ECO:0007669"/>
    <property type="project" value="InterPro"/>
</dbReference>
<dbReference type="PROSITE" id="PS00523">
    <property type="entry name" value="SULFATASE_1"/>
    <property type="match status" value="1"/>
</dbReference>
<dbReference type="RefSeq" id="XP_009055648.1">
    <property type="nucleotide sequence ID" value="XM_009057400.1"/>
</dbReference>
<dbReference type="CDD" id="cd16030">
    <property type="entry name" value="iduronate-2-sulfatase"/>
    <property type="match status" value="1"/>
</dbReference>